<comment type="caution">
    <text evidence="1">The sequence shown here is derived from an EMBL/GenBank/DDBJ whole genome shotgun (WGS) entry which is preliminary data.</text>
</comment>
<name>A0A4C1YBU0_EUMVA</name>
<accession>A0A4C1YBU0</accession>
<sequence length="269" mass="30590">MKDRSYGRPWTAVTVYFPMAPHTRSPLISPHGDLVTSVDADTAAQCGTDSLNCFSCEWFNSIQNKNSLVVVDESVCYVLPCDGKIITIRTGQTHNSNYRTRENTQSASNRRHLNFGSYRTSVTSDSVRDELIYRRCTIILRPTRPHHENGPVLQERYHTHAKYRREAIHSAVDFRTGIESSGGPYFLYRPTLGSYRNPAFDANLHHTRLRSRSRLKKVQIPTSPYSDFSHDSYFGPGSTMILETVLEVSNHPVVGSRSCSSSRFQFQFC</sequence>
<reference evidence="1 2" key="1">
    <citation type="journal article" date="2019" name="Commun. Biol.">
        <title>The bagworm genome reveals a unique fibroin gene that provides high tensile strength.</title>
        <authorList>
            <person name="Kono N."/>
            <person name="Nakamura H."/>
            <person name="Ohtoshi R."/>
            <person name="Tomita M."/>
            <person name="Numata K."/>
            <person name="Arakawa K."/>
        </authorList>
    </citation>
    <scope>NUCLEOTIDE SEQUENCE [LARGE SCALE GENOMIC DNA]</scope>
</reference>
<gene>
    <name evidence="1" type="ORF">EVAR_90418_1</name>
</gene>
<dbReference type="AlphaFoldDB" id="A0A4C1YBU0"/>
<evidence type="ECO:0000313" key="1">
    <source>
        <dbReference type="EMBL" id="GBP72322.1"/>
    </source>
</evidence>
<dbReference type="EMBL" id="BGZK01001141">
    <property type="protein sequence ID" value="GBP72322.1"/>
    <property type="molecule type" value="Genomic_DNA"/>
</dbReference>
<dbReference type="Proteomes" id="UP000299102">
    <property type="component" value="Unassembled WGS sequence"/>
</dbReference>
<evidence type="ECO:0000313" key="2">
    <source>
        <dbReference type="Proteomes" id="UP000299102"/>
    </source>
</evidence>
<proteinExistence type="predicted"/>
<protein>
    <submittedName>
        <fullName evidence="1">Uncharacterized protein</fullName>
    </submittedName>
</protein>
<keyword evidence="2" id="KW-1185">Reference proteome</keyword>
<organism evidence="1 2">
    <name type="scientific">Eumeta variegata</name>
    <name type="common">Bagworm moth</name>
    <name type="synonym">Eumeta japonica</name>
    <dbReference type="NCBI Taxonomy" id="151549"/>
    <lineage>
        <taxon>Eukaryota</taxon>
        <taxon>Metazoa</taxon>
        <taxon>Ecdysozoa</taxon>
        <taxon>Arthropoda</taxon>
        <taxon>Hexapoda</taxon>
        <taxon>Insecta</taxon>
        <taxon>Pterygota</taxon>
        <taxon>Neoptera</taxon>
        <taxon>Endopterygota</taxon>
        <taxon>Lepidoptera</taxon>
        <taxon>Glossata</taxon>
        <taxon>Ditrysia</taxon>
        <taxon>Tineoidea</taxon>
        <taxon>Psychidae</taxon>
        <taxon>Oiketicinae</taxon>
        <taxon>Eumeta</taxon>
    </lineage>
</organism>